<dbReference type="InterPro" id="IPR014306">
    <property type="entry name" value="Hydroxyisourate_hydrolase"/>
</dbReference>
<sequence>MLRILFATAAIATTAGMAKAEDISTHVLNISTGQGGSGIPVTLDMQRDGDWTQLGTGTTQDNGRVEGFGIDATSGLYRLTFDLSGYDALGDAPFFPQIAVMFDISDTDRHHHVPVLVSPYGYSTYLGN</sequence>
<evidence type="ECO:0000256" key="7">
    <source>
        <dbReference type="RuleBase" id="RU361270"/>
    </source>
</evidence>
<evidence type="ECO:0000256" key="8">
    <source>
        <dbReference type="SAM" id="SignalP"/>
    </source>
</evidence>
<comment type="catalytic activity">
    <reaction evidence="1 7">
        <text>5-hydroxyisourate + H2O = 5-hydroxy-2-oxo-4-ureido-2,5-dihydro-1H-imidazole-5-carboxylate + H(+)</text>
        <dbReference type="Rhea" id="RHEA:23736"/>
        <dbReference type="ChEBI" id="CHEBI:15377"/>
        <dbReference type="ChEBI" id="CHEBI:15378"/>
        <dbReference type="ChEBI" id="CHEBI:18072"/>
        <dbReference type="ChEBI" id="CHEBI:58639"/>
        <dbReference type="EC" id="3.5.2.17"/>
    </reaction>
</comment>
<dbReference type="Gene3D" id="2.60.40.180">
    <property type="entry name" value="Transthyretin/hydroxyisourate hydrolase domain"/>
    <property type="match status" value="1"/>
</dbReference>
<dbReference type="AlphaFoldDB" id="K2HFJ6"/>
<feature type="domain" description="Transthyretin/hydroxyisourate hydrolase" evidence="9">
    <location>
        <begin position="23"/>
        <end position="127"/>
    </location>
</feature>
<dbReference type="OrthoDB" id="9792386at2"/>
<reference evidence="10 11" key="1">
    <citation type="journal article" date="2012" name="J. Bacteriol.">
        <title>Draft Genome Sequence of Oceaniovalibus guishaninsula JLT2003T.</title>
        <authorList>
            <person name="Tang K."/>
            <person name="Liu K."/>
            <person name="Jiao N."/>
        </authorList>
    </citation>
    <scope>NUCLEOTIDE SEQUENCE [LARGE SCALE GENOMIC DNA]</scope>
    <source>
        <strain evidence="10 11">JLT2003</strain>
    </source>
</reference>
<evidence type="ECO:0000313" key="10">
    <source>
        <dbReference type="EMBL" id="EKE45257.1"/>
    </source>
</evidence>
<comment type="caution">
    <text evidence="10">The sequence shown here is derived from an EMBL/GenBank/DDBJ whole genome shotgun (WGS) entry which is preliminary data.</text>
</comment>
<dbReference type="InterPro" id="IPR036817">
    <property type="entry name" value="Transthyretin/HIU_hydrolase_sf"/>
</dbReference>
<organism evidence="10 11">
    <name type="scientific">Oceaniovalibus guishaninsula JLT2003</name>
    <dbReference type="NCBI Taxonomy" id="1231392"/>
    <lineage>
        <taxon>Bacteria</taxon>
        <taxon>Pseudomonadati</taxon>
        <taxon>Pseudomonadota</taxon>
        <taxon>Alphaproteobacteria</taxon>
        <taxon>Rhodobacterales</taxon>
        <taxon>Roseobacteraceae</taxon>
        <taxon>Oceaniovalibus</taxon>
    </lineage>
</organism>
<evidence type="ECO:0000256" key="1">
    <source>
        <dbReference type="ARBA" id="ARBA00001043"/>
    </source>
</evidence>
<dbReference type="RefSeq" id="WP_007425500.1">
    <property type="nucleotide sequence ID" value="NZ_AMGO01000007.1"/>
</dbReference>
<dbReference type="Proteomes" id="UP000006765">
    <property type="component" value="Unassembled WGS sequence"/>
</dbReference>
<dbReference type="EC" id="3.5.2.17" evidence="7"/>
<dbReference type="Pfam" id="PF00576">
    <property type="entry name" value="Transthyretin"/>
    <property type="match status" value="1"/>
</dbReference>
<dbReference type="eggNOG" id="COG2351">
    <property type="taxonomic scope" value="Bacteria"/>
</dbReference>
<keyword evidence="11" id="KW-1185">Reference proteome</keyword>
<evidence type="ECO:0000256" key="3">
    <source>
        <dbReference type="ARBA" id="ARBA00009850"/>
    </source>
</evidence>
<evidence type="ECO:0000256" key="5">
    <source>
        <dbReference type="ARBA" id="ARBA00022631"/>
    </source>
</evidence>
<evidence type="ECO:0000313" key="11">
    <source>
        <dbReference type="Proteomes" id="UP000006765"/>
    </source>
</evidence>
<gene>
    <name evidence="10" type="ORF">OCGS_0347</name>
</gene>
<comment type="function">
    <text evidence="2">Catalyzes the hydrolysis of 5-hydroxyisourate (HIU) to 2-oxo-4-hydroxy-4-carboxy-5-ureidoimidazoline (OHCU).</text>
</comment>
<comment type="subunit">
    <text evidence="4 7">Homotetramer.</text>
</comment>
<keyword evidence="6 7" id="KW-0378">Hydrolase</keyword>
<feature type="chain" id="PRO_5003858316" description="5-hydroxyisourate hydrolase" evidence="8">
    <location>
        <begin position="21"/>
        <end position="128"/>
    </location>
</feature>
<dbReference type="NCBIfam" id="TIGR02962">
    <property type="entry name" value="hdxy_isourate"/>
    <property type="match status" value="1"/>
</dbReference>
<dbReference type="SUPFAM" id="SSF49472">
    <property type="entry name" value="Transthyretin (synonym: prealbumin)"/>
    <property type="match status" value="1"/>
</dbReference>
<comment type="similarity">
    <text evidence="3 7">Belongs to the transthyretin family. 5-hydroxyisourate hydrolase subfamily.</text>
</comment>
<dbReference type="InterPro" id="IPR023416">
    <property type="entry name" value="Transthyretin/HIU_hydrolase_d"/>
</dbReference>
<dbReference type="PANTHER" id="PTHR10395:SF7">
    <property type="entry name" value="5-HYDROXYISOURATE HYDROLASE"/>
    <property type="match status" value="1"/>
</dbReference>
<protein>
    <recommendedName>
        <fullName evidence="7">5-hydroxyisourate hydrolase</fullName>
        <shortName evidence="7">HIU hydrolase</shortName>
        <shortName evidence="7">HIUHase</shortName>
        <ecNumber evidence="7">3.5.2.17</ecNumber>
    </recommendedName>
</protein>
<evidence type="ECO:0000259" key="9">
    <source>
        <dbReference type="Pfam" id="PF00576"/>
    </source>
</evidence>
<dbReference type="STRING" id="1231392.OCGS_0347"/>
<evidence type="ECO:0000256" key="4">
    <source>
        <dbReference type="ARBA" id="ARBA00011881"/>
    </source>
</evidence>
<dbReference type="GO" id="GO:0033971">
    <property type="term" value="F:hydroxyisourate hydrolase activity"/>
    <property type="evidence" value="ECO:0007669"/>
    <property type="project" value="UniProtKB-EC"/>
</dbReference>
<proteinExistence type="inferred from homology"/>
<dbReference type="PATRIC" id="fig|1231392.3.peg.349"/>
<dbReference type="PANTHER" id="PTHR10395">
    <property type="entry name" value="URICASE AND TRANSTHYRETIN-RELATED"/>
    <property type="match status" value="1"/>
</dbReference>
<dbReference type="GO" id="GO:0006144">
    <property type="term" value="P:purine nucleobase metabolic process"/>
    <property type="evidence" value="ECO:0007669"/>
    <property type="project" value="UniProtKB-KW"/>
</dbReference>
<name>K2HFJ6_9RHOB</name>
<feature type="signal peptide" evidence="8">
    <location>
        <begin position="1"/>
        <end position="20"/>
    </location>
</feature>
<evidence type="ECO:0000256" key="6">
    <source>
        <dbReference type="ARBA" id="ARBA00022801"/>
    </source>
</evidence>
<keyword evidence="5 7" id="KW-0659">Purine metabolism</keyword>
<dbReference type="EMBL" id="AMGO01000007">
    <property type="protein sequence ID" value="EKE45257.1"/>
    <property type="molecule type" value="Genomic_DNA"/>
</dbReference>
<keyword evidence="8" id="KW-0732">Signal</keyword>
<accession>K2HFJ6</accession>
<evidence type="ECO:0000256" key="2">
    <source>
        <dbReference type="ARBA" id="ARBA00002704"/>
    </source>
</evidence>